<dbReference type="AlphaFoldDB" id="G7V8H1"/>
<dbReference type="Gene3D" id="2.20.28.30">
    <property type="entry name" value="RNA polymerase ii, chain L"/>
    <property type="match status" value="1"/>
</dbReference>
<protein>
    <recommendedName>
        <fullName evidence="3">Regulatory protein, FmdB family</fullName>
    </recommendedName>
</protein>
<reference evidence="2" key="1">
    <citation type="submission" date="2011-10" db="EMBL/GenBank/DDBJ databases">
        <title>The complete genome of chromosome of Thermovirga lienii DSM 17291.</title>
        <authorList>
            <consortium name="US DOE Joint Genome Institute (JGI-PGF)"/>
            <person name="Lucas S."/>
            <person name="Copeland A."/>
            <person name="Lapidus A."/>
            <person name="Glavina del Rio T."/>
            <person name="Dalin E."/>
            <person name="Tice H."/>
            <person name="Bruce D."/>
            <person name="Goodwin L."/>
            <person name="Pitluck S."/>
            <person name="Peters L."/>
            <person name="Mikhailova N."/>
            <person name="Saunders E."/>
            <person name="Kyrpides N."/>
            <person name="Mavromatis K."/>
            <person name="Ivanova N."/>
            <person name="Last F.I."/>
            <person name="Brettin T."/>
            <person name="Detter J.C."/>
            <person name="Han C."/>
            <person name="Larimer F."/>
            <person name="Land M."/>
            <person name="Hauser L."/>
            <person name="Markowitz V."/>
            <person name="Cheng J.-F."/>
            <person name="Hugenholtz P."/>
            <person name="Woyke T."/>
            <person name="Wu D."/>
            <person name="Spring S."/>
            <person name="Schroeder M."/>
            <person name="Brambilla E.-M."/>
            <person name="Klenk H.-P."/>
            <person name="Eisen J.A."/>
        </authorList>
    </citation>
    <scope>NUCLEOTIDE SEQUENCE [LARGE SCALE GENOMIC DNA]</scope>
    <source>
        <strain evidence="2">ATCC BAA-1197 / DSM 17291 / Cas60314</strain>
    </source>
</reference>
<dbReference type="HOGENOM" id="CLU_2842027_0_0_0"/>
<dbReference type="KEGG" id="tli:Tlie_0598"/>
<name>G7V8H1_THELD</name>
<dbReference type="EMBL" id="CP003096">
    <property type="protein sequence ID" value="AER66333.1"/>
    <property type="molecule type" value="Genomic_DNA"/>
</dbReference>
<gene>
    <name evidence="1" type="ordered locus">Tlie_0598</name>
</gene>
<reference evidence="1 2" key="2">
    <citation type="journal article" date="2012" name="Stand. Genomic Sci.">
        <title>Genome sequence of the moderately thermophilic, amino-acid-degrading and sulfur-reducing bacterium Thermovirga lienii type strain (Cas60314(T)).</title>
        <authorList>
            <person name="Goker M."/>
            <person name="Saunders E."/>
            <person name="Lapidus A."/>
            <person name="Nolan M."/>
            <person name="Lucas S."/>
            <person name="Hammon N."/>
            <person name="Deshpande S."/>
            <person name="Cheng J.F."/>
            <person name="Han C."/>
            <person name="Tapia R."/>
            <person name="Goodwin L.A."/>
            <person name="Pitluck S."/>
            <person name="Liolios K."/>
            <person name="Mavromatis K."/>
            <person name="Pagani I."/>
            <person name="Ivanova N."/>
            <person name="Mikhailova N."/>
            <person name="Pati A."/>
            <person name="Chen A."/>
            <person name="Palaniappan K."/>
            <person name="Land M."/>
            <person name="Chang Y.J."/>
            <person name="Jeffries C.D."/>
            <person name="Brambilla E.M."/>
            <person name="Rohde M."/>
            <person name="Spring S."/>
            <person name="Detter J.C."/>
            <person name="Woyke T."/>
            <person name="Bristow J."/>
            <person name="Eisen J.A."/>
            <person name="Markowitz V."/>
            <person name="Hugenholtz P."/>
            <person name="Kyrpides N.C."/>
            <person name="Klenk H.P."/>
        </authorList>
    </citation>
    <scope>NUCLEOTIDE SEQUENCE [LARGE SCALE GENOMIC DNA]</scope>
    <source>
        <strain evidence="2">ATCC BAA-1197 / DSM 17291 / Cas60314</strain>
    </source>
</reference>
<evidence type="ECO:0000313" key="2">
    <source>
        <dbReference type="Proteomes" id="UP000005868"/>
    </source>
</evidence>
<dbReference type="Proteomes" id="UP000005868">
    <property type="component" value="Chromosome"/>
</dbReference>
<sequence length="65" mass="7029">MGCTKEVKLTHVYRCPSCGNRFSSSSPTFRCPKCRSKFLIHEEGPPLKRAKNCRGSCSGCSGCGG</sequence>
<dbReference type="eggNOG" id="ENOG5033IP4">
    <property type="taxonomic scope" value="Bacteria"/>
</dbReference>
<keyword evidence="2" id="KW-1185">Reference proteome</keyword>
<organism evidence="1 2">
    <name type="scientific">Thermovirga lienii (strain ATCC BAA-1197 / DSM 17291 / Cas60314)</name>
    <dbReference type="NCBI Taxonomy" id="580340"/>
    <lineage>
        <taxon>Bacteria</taxon>
        <taxon>Thermotogati</taxon>
        <taxon>Synergistota</taxon>
        <taxon>Synergistia</taxon>
        <taxon>Synergistales</taxon>
        <taxon>Thermovirgaceae</taxon>
        <taxon>Thermovirga</taxon>
    </lineage>
</organism>
<evidence type="ECO:0008006" key="3">
    <source>
        <dbReference type="Google" id="ProtNLM"/>
    </source>
</evidence>
<accession>G7V8H1</accession>
<dbReference type="STRING" id="580340.Tlie_0598"/>
<dbReference type="OrthoDB" id="6326at2"/>
<evidence type="ECO:0000313" key="1">
    <source>
        <dbReference type="EMBL" id="AER66333.1"/>
    </source>
</evidence>
<proteinExistence type="predicted"/>